<evidence type="ECO:0000313" key="2">
    <source>
        <dbReference type="Proteomes" id="UP000182114"/>
    </source>
</evidence>
<dbReference type="RefSeq" id="WP_074538320.1">
    <property type="nucleotide sequence ID" value="NZ_FNBD01000005.1"/>
</dbReference>
<protein>
    <recommendedName>
        <fullName evidence="3">SdiA-regulated</fullName>
    </recommendedName>
</protein>
<dbReference type="EMBL" id="FNBD01000005">
    <property type="protein sequence ID" value="SDE93669.1"/>
    <property type="molecule type" value="Genomic_DNA"/>
</dbReference>
<keyword evidence="2" id="KW-1185">Reference proteome</keyword>
<gene>
    <name evidence="1" type="ORF">SAMN04487992_105173</name>
</gene>
<dbReference type="Proteomes" id="UP000182114">
    <property type="component" value="Unassembled WGS sequence"/>
</dbReference>
<evidence type="ECO:0000313" key="1">
    <source>
        <dbReference type="EMBL" id="SDE93669.1"/>
    </source>
</evidence>
<evidence type="ECO:0008006" key="3">
    <source>
        <dbReference type="Google" id="ProtNLM"/>
    </source>
</evidence>
<dbReference type="InterPro" id="IPR015943">
    <property type="entry name" value="WD40/YVTN_repeat-like_dom_sf"/>
</dbReference>
<proteinExistence type="predicted"/>
<dbReference type="AlphaFoldDB" id="A0A1G7H0F6"/>
<name>A0A1G7H0F6_9FLAO</name>
<dbReference type="SUPFAM" id="SSF101898">
    <property type="entry name" value="NHL repeat"/>
    <property type="match status" value="1"/>
</dbReference>
<dbReference type="eggNOG" id="COG3386">
    <property type="taxonomic scope" value="Bacteria"/>
</dbReference>
<reference evidence="2" key="1">
    <citation type="submission" date="2016-10" db="EMBL/GenBank/DDBJ databases">
        <authorList>
            <person name="Varghese N."/>
            <person name="Submissions S."/>
        </authorList>
    </citation>
    <scope>NUCLEOTIDE SEQUENCE [LARGE SCALE GENOMIC DNA]</scope>
    <source>
        <strain evidence="2">DSM 24729</strain>
    </source>
</reference>
<accession>A0A1G7H0F6</accession>
<dbReference type="Gene3D" id="2.130.10.10">
    <property type="entry name" value="YVTN repeat-like/Quinoprotein amine dehydrogenase"/>
    <property type="match status" value="1"/>
</dbReference>
<organism evidence="1 2">
    <name type="scientific">Cellulophaga baltica</name>
    <dbReference type="NCBI Taxonomy" id="76594"/>
    <lineage>
        <taxon>Bacteria</taxon>
        <taxon>Pseudomonadati</taxon>
        <taxon>Bacteroidota</taxon>
        <taxon>Flavobacteriia</taxon>
        <taxon>Flavobacteriales</taxon>
        <taxon>Flavobacteriaceae</taxon>
        <taxon>Cellulophaga</taxon>
    </lineage>
</organism>
<sequence length="283" mass="32077">MKLLSFVSIAMFLTGCSNYGQLTFVTKLPKAVKENSGIAYYGNEKAWFVEDHGNDDILYQIDFNGKILKELQVKNGGNQDWEDLTQDKKGNLYIADIGNNTNERKDLVVYKVPNPEIEPGDKIDAQKIEFYYPDQKEFPPKKDHLIYDAEALFHFNNALYIIIKNRSRPFTGKTFIYKIPDTPGKYAAELVGEFTPCETARVCQVTSATISPDGKKLVILGYGFLWIYSDFKGDDFINGTLKTIDLGATTQIESVCFKDDNTLLISDEERAKTGQNLYSYSLK</sequence>
<dbReference type="PROSITE" id="PS51257">
    <property type="entry name" value="PROKAR_LIPOPROTEIN"/>
    <property type="match status" value="1"/>
</dbReference>